<name>A0A1M5WLZ9_9BACT</name>
<feature type="transmembrane region" description="Helical" evidence="1">
    <location>
        <begin position="193"/>
        <end position="214"/>
    </location>
</feature>
<dbReference type="EMBL" id="FQWQ01000005">
    <property type="protein sequence ID" value="SHH88575.1"/>
    <property type="molecule type" value="Genomic_DNA"/>
</dbReference>
<feature type="transmembrane region" description="Helical" evidence="1">
    <location>
        <begin position="258"/>
        <end position="278"/>
    </location>
</feature>
<dbReference type="Gene3D" id="1.20.58.390">
    <property type="entry name" value="Neurotransmitter-gated ion-channel transmembrane domain"/>
    <property type="match status" value="1"/>
</dbReference>
<accession>A0A1M5WLZ9</accession>
<dbReference type="Gene3D" id="2.70.170.10">
    <property type="entry name" value="Neurotransmitter-gated ion-channel ligand-binding domain"/>
    <property type="match status" value="1"/>
</dbReference>
<dbReference type="OrthoDB" id="1492908at2"/>
<dbReference type="InterPro" id="IPR038050">
    <property type="entry name" value="Neuro_actylchol_rec"/>
</dbReference>
<evidence type="ECO:0000256" key="1">
    <source>
        <dbReference type="SAM" id="Phobius"/>
    </source>
</evidence>
<dbReference type="RefSeq" id="WP_073141723.1">
    <property type="nucleotide sequence ID" value="NZ_FQWQ01000005.1"/>
</dbReference>
<dbReference type="SUPFAM" id="SSF63712">
    <property type="entry name" value="Nicotinic receptor ligand binding domain-like"/>
    <property type="match status" value="1"/>
</dbReference>
<dbReference type="GO" id="GO:0005230">
    <property type="term" value="F:extracellular ligand-gated monoatomic ion channel activity"/>
    <property type="evidence" value="ECO:0007669"/>
    <property type="project" value="InterPro"/>
</dbReference>
<protein>
    <recommendedName>
        <fullName evidence="5">Neurotransmitter-gated ion-channel ligand binding domain-containing protein</fullName>
    </recommendedName>
</protein>
<feature type="transmembrane region" description="Helical" evidence="1">
    <location>
        <begin position="299"/>
        <end position="316"/>
    </location>
</feature>
<reference evidence="3 4" key="1">
    <citation type="submission" date="2016-11" db="EMBL/GenBank/DDBJ databases">
        <authorList>
            <person name="Jaros S."/>
            <person name="Januszkiewicz K."/>
            <person name="Wedrychowicz H."/>
        </authorList>
    </citation>
    <scope>NUCLEOTIDE SEQUENCE [LARGE SCALE GENOMIC DNA]</scope>
    <source>
        <strain evidence="3 4">DSM 24574</strain>
    </source>
</reference>
<dbReference type="InterPro" id="IPR006201">
    <property type="entry name" value="Neur_channel"/>
</dbReference>
<dbReference type="STRING" id="947013.SAMN04488109_5824"/>
<gene>
    <name evidence="3" type="ORF">SAMN04488109_5824</name>
</gene>
<dbReference type="PANTHER" id="PTHR18945">
    <property type="entry name" value="NEUROTRANSMITTER GATED ION CHANNEL"/>
    <property type="match status" value="1"/>
</dbReference>
<keyword evidence="1" id="KW-1133">Transmembrane helix</keyword>
<sequence>MKKLYTVLLLSCLPFLAPARETTDAPPDTVKVGSYVISVHDINFHDKEYTVRFWLWFVYDNPDFDFSKQLDIPNAKSIEPPEIIPDSIDGKAWAIMKMKCTMKEKWDVRDFPFDSQHLRVQIENTLFDKTKLIFDPDIKGSQFDHDDAIDGWTITNFKVSREENVYETGFGDPSSASQVFSSFNIEMEIERDAWGLFMKIFIGMYIAFLISIVSFTPHPAELEPRFGLPVGGLFAAVGNKYIIDSLLPESSSFTLVDTLHALTFVAILMTLIVSAISLKLVDRGNEALALTVNRQGAKIVVGAYLLANIVFIVMALS</sequence>
<dbReference type="AlphaFoldDB" id="A0A1M5WLZ9"/>
<dbReference type="GO" id="GO:0004888">
    <property type="term" value="F:transmembrane signaling receptor activity"/>
    <property type="evidence" value="ECO:0007669"/>
    <property type="project" value="InterPro"/>
</dbReference>
<organism evidence="3 4">
    <name type="scientific">Chryseolinea serpens</name>
    <dbReference type="NCBI Taxonomy" id="947013"/>
    <lineage>
        <taxon>Bacteria</taxon>
        <taxon>Pseudomonadati</taxon>
        <taxon>Bacteroidota</taxon>
        <taxon>Cytophagia</taxon>
        <taxon>Cytophagales</taxon>
        <taxon>Fulvivirgaceae</taxon>
        <taxon>Chryseolinea</taxon>
    </lineage>
</organism>
<keyword evidence="4" id="KW-1185">Reference proteome</keyword>
<keyword evidence="1" id="KW-0812">Transmembrane</keyword>
<dbReference type="InterPro" id="IPR036734">
    <property type="entry name" value="Neur_chan_lig-bd_sf"/>
</dbReference>
<proteinExistence type="predicted"/>
<evidence type="ECO:0000313" key="4">
    <source>
        <dbReference type="Proteomes" id="UP000184212"/>
    </source>
</evidence>
<keyword evidence="1" id="KW-0472">Membrane</keyword>
<dbReference type="GO" id="GO:0016020">
    <property type="term" value="C:membrane"/>
    <property type="evidence" value="ECO:0007669"/>
    <property type="project" value="InterPro"/>
</dbReference>
<keyword evidence="2" id="KW-0732">Signal</keyword>
<feature type="chain" id="PRO_5013087521" description="Neurotransmitter-gated ion-channel ligand binding domain-containing protein" evidence="2">
    <location>
        <begin position="20"/>
        <end position="317"/>
    </location>
</feature>
<evidence type="ECO:0000256" key="2">
    <source>
        <dbReference type="SAM" id="SignalP"/>
    </source>
</evidence>
<dbReference type="Proteomes" id="UP000184212">
    <property type="component" value="Unassembled WGS sequence"/>
</dbReference>
<evidence type="ECO:0008006" key="5">
    <source>
        <dbReference type="Google" id="ProtNLM"/>
    </source>
</evidence>
<feature type="signal peptide" evidence="2">
    <location>
        <begin position="1"/>
        <end position="19"/>
    </location>
</feature>
<evidence type="ECO:0000313" key="3">
    <source>
        <dbReference type="EMBL" id="SHH88575.1"/>
    </source>
</evidence>